<protein>
    <recommendedName>
        <fullName evidence="3">Aminoglycoside phosphotransferase domain-containing protein</fullName>
    </recommendedName>
</protein>
<comment type="caution">
    <text evidence="1">The sequence shown here is derived from an EMBL/GenBank/DDBJ whole genome shotgun (WGS) entry which is preliminary data.</text>
</comment>
<proteinExistence type="predicted"/>
<organism evidence="1 2">
    <name type="scientific">Candidatus Rhodoblastus alkanivorans</name>
    <dbReference type="NCBI Taxonomy" id="2954117"/>
    <lineage>
        <taxon>Bacteria</taxon>
        <taxon>Pseudomonadati</taxon>
        <taxon>Pseudomonadota</taxon>
        <taxon>Alphaproteobacteria</taxon>
        <taxon>Hyphomicrobiales</taxon>
        <taxon>Rhodoblastaceae</taxon>
        <taxon>Rhodoblastus</taxon>
    </lineage>
</organism>
<dbReference type="SUPFAM" id="SSF56112">
    <property type="entry name" value="Protein kinase-like (PK-like)"/>
    <property type="match status" value="1"/>
</dbReference>
<name>A0ABS9Z6A8_9HYPH</name>
<keyword evidence="2" id="KW-1185">Reference proteome</keyword>
<dbReference type="EMBL" id="JAIVFP010000001">
    <property type="protein sequence ID" value="MCI4683164.1"/>
    <property type="molecule type" value="Genomic_DNA"/>
</dbReference>
<dbReference type="RefSeq" id="WP_243068847.1">
    <property type="nucleotide sequence ID" value="NZ_JAIVFK010000019.1"/>
</dbReference>
<gene>
    <name evidence="1" type="ORF">K2U94_10355</name>
</gene>
<dbReference type="InterPro" id="IPR011009">
    <property type="entry name" value="Kinase-like_dom_sf"/>
</dbReference>
<evidence type="ECO:0000313" key="1">
    <source>
        <dbReference type="EMBL" id="MCI4683164.1"/>
    </source>
</evidence>
<accession>A0ABS9Z6A8</accession>
<dbReference type="Proteomes" id="UP001139104">
    <property type="component" value="Unassembled WGS sequence"/>
</dbReference>
<reference evidence="1" key="1">
    <citation type="journal article" date="2022" name="ISME J.">
        <title>Identification of active gaseous-alkane degraders at natural gas seeps.</title>
        <authorList>
            <person name="Farhan Ul Haque M."/>
            <person name="Hernandez M."/>
            <person name="Crombie A.T."/>
            <person name="Murrell J.C."/>
        </authorList>
    </citation>
    <scope>NUCLEOTIDE SEQUENCE</scope>
    <source>
        <strain evidence="1">PC2</strain>
    </source>
</reference>
<sequence length="353" mass="39091">MGFSKTGADVPAREIGLAEKLRFLSDPSSYGVAGAKVEVVETHMSFVFLVGDRVYKFKKPIETPVLNFTTLDARKTNCLAEVALNRRLAPDVYFGVKALTLSPGGSLSLGAEGQVVEWLVVMRRLPEELMLDRLLASGPLAQDKVGRLASRLADFFRGATRGEISGSAYFERLCIEQVENQRILTRRRFAVDHGRVPVILQRMDAALSGARALLEARANERQLIDGHGDLRPEHICFTDGIDIFDCLEFSADLRLTDPVEEIAFLGLECELLGALTLGPDLFARIMSEMGEAPPQRLFHLHYARKGLLRVRLSLAHLLDPKPRQPEKWEPLAARYLALAEKGLDRFDASGAAP</sequence>
<evidence type="ECO:0008006" key="3">
    <source>
        <dbReference type="Google" id="ProtNLM"/>
    </source>
</evidence>
<evidence type="ECO:0000313" key="2">
    <source>
        <dbReference type="Proteomes" id="UP001139104"/>
    </source>
</evidence>